<sequence length="566" mass="63295">MNGKPRINPIEQQTSVRLGRDQVERKVTSPMGSALAGIGDLAQIMGQAMKERASAKEKYNEQLIRNWEEQLSNKYKALGGQLNQSQDPDEYDSIAKSALDDMKSSGKLFLGEKLYKKWEGEHGQNYYNSIGIDVDNKKQGLYQKKAYELAKDTVKQMAYNYGYAETDEEREIIHKQFREQINDKSFSPIEVLALTESFKKESSNSRLAYLVDKSPQTIASVDKDGNVISVMDDPKQYTNLTIAEKVDWKNKALRIQAARKKDEELAAKKGKEDYLYMRAAKLAESDPLSLQNEVIGAKADIFAFQQKLAEKGVSVGIKDLNSYLDFVQKNLLDDPFTPLGKQKAANFASAETAFKEFGIKDGKVKTGNLDNTENLLGIINRLQAGIKNGDYSESDSKKAREYAHQAAVVLGEKLKKANNWEWNGFDGTEFLQNSISKMAKREGLFDAFAPEDLAGMYISAVQMADEQGINLSSPFKENREKLTAVWNKARTEFIAAKHGVPVDTVDAALMGGQLVALMRNPKAGKTEKMAEAKGLIDQYKAKKWNGTNLRAKQSPNGQVSVYFDEE</sequence>
<organism evidence="1 2">
    <name type="scientific">Candidatus Avelusimicrobium gallicola</name>
    <dbReference type="NCBI Taxonomy" id="2562704"/>
    <lineage>
        <taxon>Bacteria</taxon>
        <taxon>Pseudomonadati</taxon>
        <taxon>Elusimicrobiota</taxon>
        <taxon>Elusimicrobia</taxon>
        <taxon>Elusimicrobiales</taxon>
        <taxon>Elusimicrobiaceae</taxon>
        <taxon>Candidatus Avelusimicrobium</taxon>
    </lineage>
</organism>
<dbReference type="EMBL" id="SUVG01000004">
    <property type="protein sequence ID" value="MBE6421366.1"/>
    <property type="molecule type" value="Genomic_DNA"/>
</dbReference>
<name>A0A928DQ24_9BACT</name>
<gene>
    <name evidence="1" type="ORF">E7027_04455</name>
</gene>
<protein>
    <submittedName>
        <fullName evidence="1">Uncharacterized protein</fullName>
    </submittedName>
</protein>
<reference evidence="1" key="1">
    <citation type="submission" date="2019-04" db="EMBL/GenBank/DDBJ databases">
        <title>Evolution of Biomass-Degrading Anaerobic Consortia Revealed by Metagenomics.</title>
        <authorList>
            <person name="Peng X."/>
        </authorList>
    </citation>
    <scope>NUCLEOTIDE SEQUENCE</scope>
    <source>
        <strain evidence="1">SIG66</strain>
    </source>
</reference>
<dbReference type="AlphaFoldDB" id="A0A928DQ24"/>
<accession>A0A928DQ24</accession>
<proteinExistence type="predicted"/>
<dbReference type="Proteomes" id="UP000725649">
    <property type="component" value="Unassembled WGS sequence"/>
</dbReference>
<evidence type="ECO:0000313" key="1">
    <source>
        <dbReference type="EMBL" id="MBE6421366.1"/>
    </source>
</evidence>
<evidence type="ECO:0000313" key="2">
    <source>
        <dbReference type="Proteomes" id="UP000725649"/>
    </source>
</evidence>
<comment type="caution">
    <text evidence="1">The sequence shown here is derived from an EMBL/GenBank/DDBJ whole genome shotgun (WGS) entry which is preliminary data.</text>
</comment>